<proteinExistence type="predicted"/>
<evidence type="ECO:0000313" key="7">
    <source>
        <dbReference type="EMBL" id="CAG9834321.1"/>
    </source>
</evidence>
<dbReference type="FunFam" id="3.30.160.60:FF:000446">
    <property type="entry name" value="Zinc finger protein"/>
    <property type="match status" value="2"/>
</dbReference>
<name>A0A9N9SXJ4_DIABA</name>
<dbReference type="AlphaFoldDB" id="A0A9N9SXJ4"/>
<keyword evidence="8" id="KW-1185">Reference proteome</keyword>
<evidence type="ECO:0000256" key="1">
    <source>
        <dbReference type="ARBA" id="ARBA00022723"/>
    </source>
</evidence>
<organism evidence="7 8">
    <name type="scientific">Diabrotica balteata</name>
    <name type="common">Banded cucumber beetle</name>
    <dbReference type="NCBI Taxonomy" id="107213"/>
    <lineage>
        <taxon>Eukaryota</taxon>
        <taxon>Metazoa</taxon>
        <taxon>Ecdysozoa</taxon>
        <taxon>Arthropoda</taxon>
        <taxon>Hexapoda</taxon>
        <taxon>Insecta</taxon>
        <taxon>Pterygota</taxon>
        <taxon>Neoptera</taxon>
        <taxon>Endopterygota</taxon>
        <taxon>Coleoptera</taxon>
        <taxon>Polyphaga</taxon>
        <taxon>Cucujiformia</taxon>
        <taxon>Chrysomeloidea</taxon>
        <taxon>Chrysomelidae</taxon>
        <taxon>Galerucinae</taxon>
        <taxon>Diabroticina</taxon>
        <taxon>Diabroticites</taxon>
        <taxon>Diabrotica</taxon>
    </lineage>
</organism>
<dbReference type="Gene3D" id="3.30.160.60">
    <property type="entry name" value="Classic Zinc Finger"/>
    <property type="match status" value="4"/>
</dbReference>
<dbReference type="PANTHER" id="PTHR24379:SF123">
    <property type="entry name" value="ZINC FINGER AND BTB DOMAIN CONTAINING 17"/>
    <property type="match status" value="1"/>
</dbReference>
<dbReference type="GO" id="GO:0008270">
    <property type="term" value="F:zinc ion binding"/>
    <property type="evidence" value="ECO:0007669"/>
    <property type="project" value="UniProtKB-KW"/>
</dbReference>
<dbReference type="PROSITE" id="PS50157">
    <property type="entry name" value="ZINC_FINGER_C2H2_2"/>
    <property type="match status" value="3"/>
</dbReference>
<dbReference type="GO" id="GO:0005634">
    <property type="term" value="C:nucleus"/>
    <property type="evidence" value="ECO:0007669"/>
    <property type="project" value="UniProtKB-ARBA"/>
</dbReference>
<keyword evidence="4" id="KW-0862">Zinc</keyword>
<gene>
    <name evidence="7" type="ORF">DIABBA_LOCUS7644</name>
</gene>
<protein>
    <recommendedName>
        <fullName evidence="6">C2H2-type domain-containing protein</fullName>
    </recommendedName>
</protein>
<sequence>MKTEGINSGDPIWTQNVELLPQEVGAVCCRISYIIIDDTSESTDKHQTPNELNTSKPFFENIVQLPEMVTVANLDPSESSRCPFTNCKIKFPDSAKLNYHISCHSEGAFACFQCGEPFSTWKPLISHMWRLHKLDLGLYSCDKCDYKTYSLAKLNNVHKYIHGDAKNFSCDVCKKAFKNSEKPFSCNVCSYTTSDHNSLRRHNLRHTGQKPYKCSYCSYACIQSSTYKTHLKTKHPGLEKDLLFTCVECQFRSVNKDMYITHMVTAHNLKPQDCT</sequence>
<dbReference type="InterPro" id="IPR036236">
    <property type="entry name" value="Znf_C2H2_sf"/>
</dbReference>
<evidence type="ECO:0000256" key="5">
    <source>
        <dbReference type="PROSITE-ProRule" id="PRU00042"/>
    </source>
</evidence>
<feature type="domain" description="C2H2-type" evidence="6">
    <location>
        <begin position="109"/>
        <end position="132"/>
    </location>
</feature>
<dbReference type="Proteomes" id="UP001153709">
    <property type="component" value="Chromosome 5"/>
</dbReference>
<dbReference type="Pfam" id="PF00096">
    <property type="entry name" value="zf-C2H2"/>
    <property type="match status" value="1"/>
</dbReference>
<dbReference type="PROSITE" id="PS00028">
    <property type="entry name" value="ZINC_FINGER_C2H2_1"/>
    <property type="match status" value="2"/>
</dbReference>
<keyword evidence="2" id="KW-0677">Repeat</keyword>
<evidence type="ECO:0000256" key="3">
    <source>
        <dbReference type="ARBA" id="ARBA00022771"/>
    </source>
</evidence>
<dbReference type="InterPro" id="IPR013087">
    <property type="entry name" value="Znf_C2H2_type"/>
</dbReference>
<dbReference type="SUPFAM" id="SSF57667">
    <property type="entry name" value="beta-beta-alpha zinc fingers"/>
    <property type="match status" value="2"/>
</dbReference>
<evidence type="ECO:0000313" key="8">
    <source>
        <dbReference type="Proteomes" id="UP001153709"/>
    </source>
</evidence>
<keyword evidence="3 5" id="KW-0863">Zinc-finger</keyword>
<feature type="domain" description="C2H2-type" evidence="6">
    <location>
        <begin position="212"/>
        <end position="240"/>
    </location>
</feature>
<keyword evidence="1" id="KW-0479">Metal-binding</keyword>
<evidence type="ECO:0000256" key="2">
    <source>
        <dbReference type="ARBA" id="ARBA00022737"/>
    </source>
</evidence>
<reference evidence="7" key="1">
    <citation type="submission" date="2022-01" db="EMBL/GenBank/DDBJ databases">
        <authorList>
            <person name="King R."/>
        </authorList>
    </citation>
    <scope>NUCLEOTIDE SEQUENCE</scope>
</reference>
<evidence type="ECO:0000259" key="6">
    <source>
        <dbReference type="PROSITE" id="PS50157"/>
    </source>
</evidence>
<dbReference type="PANTHER" id="PTHR24379">
    <property type="entry name" value="KRAB AND ZINC FINGER DOMAIN-CONTAINING"/>
    <property type="match status" value="1"/>
</dbReference>
<dbReference type="SMART" id="SM00355">
    <property type="entry name" value="ZnF_C2H2"/>
    <property type="match status" value="6"/>
</dbReference>
<accession>A0A9N9SXJ4</accession>
<dbReference type="EMBL" id="OU898280">
    <property type="protein sequence ID" value="CAG9834321.1"/>
    <property type="molecule type" value="Genomic_DNA"/>
</dbReference>
<dbReference type="OrthoDB" id="5876240at2759"/>
<evidence type="ECO:0000256" key="4">
    <source>
        <dbReference type="ARBA" id="ARBA00022833"/>
    </source>
</evidence>
<feature type="domain" description="C2H2-type" evidence="6">
    <location>
        <begin position="184"/>
        <end position="211"/>
    </location>
</feature>